<keyword evidence="6" id="KW-1185">Reference proteome</keyword>
<dbReference type="Gene3D" id="3.20.20.100">
    <property type="entry name" value="NADP-dependent oxidoreductase domain"/>
    <property type="match status" value="1"/>
</dbReference>
<dbReference type="RefSeq" id="WP_171719657.1">
    <property type="nucleotide sequence ID" value="NZ_WHOB01000069.1"/>
</dbReference>
<dbReference type="InterPro" id="IPR018170">
    <property type="entry name" value="Aldo/ket_reductase_CS"/>
</dbReference>
<evidence type="ECO:0000256" key="3">
    <source>
        <dbReference type="ARBA" id="ARBA00023002"/>
    </source>
</evidence>
<dbReference type="InterPro" id="IPR044500">
    <property type="entry name" value="AKR5G"/>
</dbReference>
<comment type="caution">
    <text evidence="5">The sequence shown here is derived from an EMBL/GenBank/DDBJ whole genome shotgun (WGS) entry which is preliminary data.</text>
</comment>
<dbReference type="PRINTS" id="PR00069">
    <property type="entry name" value="ALDKETRDTASE"/>
</dbReference>
<dbReference type="InterPro" id="IPR020471">
    <property type="entry name" value="AKR"/>
</dbReference>
<comment type="similarity">
    <text evidence="1">Belongs to the aldo/keto reductase family.</text>
</comment>
<dbReference type="Pfam" id="PF00248">
    <property type="entry name" value="Aldo_ket_red"/>
    <property type="match status" value="1"/>
</dbReference>
<dbReference type="PANTHER" id="PTHR43827:SF3">
    <property type="entry name" value="NADP-DEPENDENT OXIDOREDUCTASE DOMAIN-CONTAINING PROTEIN"/>
    <property type="match status" value="1"/>
</dbReference>
<dbReference type="PANTHER" id="PTHR43827">
    <property type="entry name" value="2,5-DIKETO-D-GLUCONIC ACID REDUCTASE"/>
    <property type="match status" value="1"/>
</dbReference>
<dbReference type="CDD" id="cd19157">
    <property type="entry name" value="AKR_AKR5G1-3"/>
    <property type="match status" value="1"/>
</dbReference>
<dbReference type="EMBL" id="WHOB01000069">
    <property type="protein sequence ID" value="NOU82060.1"/>
    <property type="molecule type" value="Genomic_DNA"/>
</dbReference>
<gene>
    <name evidence="5" type="ORF">GC101_24660</name>
</gene>
<protein>
    <submittedName>
        <fullName evidence="5">Aldo/keto reductase</fullName>
    </submittedName>
</protein>
<feature type="domain" description="NADP-dependent oxidoreductase" evidence="4">
    <location>
        <begin position="29"/>
        <end position="262"/>
    </location>
</feature>
<proteinExistence type="inferred from homology"/>
<evidence type="ECO:0000259" key="4">
    <source>
        <dbReference type="Pfam" id="PF00248"/>
    </source>
</evidence>
<evidence type="ECO:0000256" key="2">
    <source>
        <dbReference type="ARBA" id="ARBA00022857"/>
    </source>
</evidence>
<sequence>MMMNLKSTTKLAKGVEMPWFGLGVFKVQEGQEVVDSVKAAIKAGYRSIDTATVYGNEEGVGQAIRESGVARDELFITTKVWNNDQGYDSTLAAFDLSLSKLGLDYVDLYLVHWPIRAKYKDTWRALEKLYADGKVRAIGVSNFQIDHLEDLLTEAKVKPMVNQVELHPLLSQLELREFCRAQGIQIEAWAPLAQGHLLDNEVIAEIAERHNKTLPQVILRWDLQNGIVTIPKSVKEERIIANADIFNFELSEDEISRINALNNNQRFGSHPDRFNNE</sequence>
<organism evidence="5 6">
    <name type="scientific">Paenibacillus phytohabitans</name>
    <dbReference type="NCBI Taxonomy" id="2654978"/>
    <lineage>
        <taxon>Bacteria</taxon>
        <taxon>Bacillati</taxon>
        <taxon>Bacillota</taxon>
        <taxon>Bacilli</taxon>
        <taxon>Bacillales</taxon>
        <taxon>Paenibacillaceae</taxon>
        <taxon>Paenibacillus</taxon>
    </lineage>
</organism>
<dbReference type="PROSITE" id="PS00798">
    <property type="entry name" value="ALDOKETO_REDUCTASE_1"/>
    <property type="match status" value="1"/>
</dbReference>
<dbReference type="Proteomes" id="UP000596857">
    <property type="component" value="Unassembled WGS sequence"/>
</dbReference>
<accession>A0ABX1YLY9</accession>
<evidence type="ECO:0000313" key="5">
    <source>
        <dbReference type="EMBL" id="NOU82060.1"/>
    </source>
</evidence>
<evidence type="ECO:0000256" key="1">
    <source>
        <dbReference type="ARBA" id="ARBA00007905"/>
    </source>
</evidence>
<dbReference type="InterPro" id="IPR023210">
    <property type="entry name" value="NADP_OxRdtase_dom"/>
</dbReference>
<reference evidence="5 6" key="1">
    <citation type="submission" date="2019-10" db="EMBL/GenBank/DDBJ databases">
        <title>Description of Paenibacillus terricola sp. nov.</title>
        <authorList>
            <person name="Carlier A."/>
            <person name="Qi S."/>
        </authorList>
    </citation>
    <scope>NUCLEOTIDE SEQUENCE [LARGE SCALE GENOMIC DNA]</scope>
    <source>
        <strain evidence="5 6">LMG 31459</strain>
    </source>
</reference>
<keyword evidence="3" id="KW-0560">Oxidoreductase</keyword>
<dbReference type="PIRSF" id="PIRSF000097">
    <property type="entry name" value="AKR"/>
    <property type="match status" value="1"/>
</dbReference>
<evidence type="ECO:0000313" key="6">
    <source>
        <dbReference type="Proteomes" id="UP000596857"/>
    </source>
</evidence>
<name>A0ABX1YLY9_9BACL</name>
<dbReference type="PROSITE" id="PS00063">
    <property type="entry name" value="ALDOKETO_REDUCTASE_3"/>
    <property type="match status" value="1"/>
</dbReference>
<dbReference type="SUPFAM" id="SSF51430">
    <property type="entry name" value="NAD(P)-linked oxidoreductase"/>
    <property type="match status" value="1"/>
</dbReference>
<dbReference type="InterPro" id="IPR036812">
    <property type="entry name" value="NAD(P)_OxRdtase_dom_sf"/>
</dbReference>
<dbReference type="PROSITE" id="PS00062">
    <property type="entry name" value="ALDOKETO_REDUCTASE_2"/>
    <property type="match status" value="1"/>
</dbReference>
<keyword evidence="2" id="KW-0521">NADP</keyword>